<protein>
    <recommendedName>
        <fullName evidence="3">Response regulatory domain-containing protein</fullName>
    </recommendedName>
</protein>
<dbReference type="SUPFAM" id="SSF52172">
    <property type="entry name" value="CheY-like"/>
    <property type="match status" value="1"/>
</dbReference>
<gene>
    <name evidence="1" type="ORF">A2W41_00110</name>
</gene>
<accession>A0A1G2G2R4</accession>
<dbReference type="Proteomes" id="UP000176700">
    <property type="component" value="Unassembled WGS sequence"/>
</dbReference>
<dbReference type="InterPro" id="IPR011006">
    <property type="entry name" value="CheY-like_superfamily"/>
</dbReference>
<dbReference type="Gene3D" id="3.40.50.2300">
    <property type="match status" value="1"/>
</dbReference>
<comment type="caution">
    <text evidence="1">The sequence shown here is derived from an EMBL/GenBank/DDBJ whole genome shotgun (WGS) entry which is preliminary data.</text>
</comment>
<evidence type="ECO:0000313" key="1">
    <source>
        <dbReference type="EMBL" id="OGZ44098.1"/>
    </source>
</evidence>
<reference evidence="1 2" key="1">
    <citation type="journal article" date="2016" name="Nat. Commun.">
        <title>Thousands of microbial genomes shed light on interconnected biogeochemical processes in an aquifer system.</title>
        <authorList>
            <person name="Anantharaman K."/>
            <person name="Brown C.T."/>
            <person name="Hug L.A."/>
            <person name="Sharon I."/>
            <person name="Castelle C.J."/>
            <person name="Probst A.J."/>
            <person name="Thomas B.C."/>
            <person name="Singh A."/>
            <person name="Wilkins M.J."/>
            <person name="Karaoz U."/>
            <person name="Brodie E.L."/>
            <person name="Williams K.H."/>
            <person name="Hubbard S.S."/>
            <person name="Banfield J.F."/>
        </authorList>
    </citation>
    <scope>NUCLEOTIDE SEQUENCE [LARGE SCALE GENOMIC DNA]</scope>
</reference>
<evidence type="ECO:0000313" key="2">
    <source>
        <dbReference type="Proteomes" id="UP000176700"/>
    </source>
</evidence>
<name>A0A1G2G2R4_9BACT</name>
<sequence>MRILVIDDRHENRASAEELKAQHDVTIVGSTVEAAKQIASGQYDVVLTDLFMPADKTPAFEGATFSYPFGKEQGTLVNFSKSWVGQDLPVGFSFAIRATLEGAKYVAIVTRDNHHGDPISAQLDWFGRGREFGKPSRRMDLNGSIFMIIRALPRIRDSKILDDKDWAAALEDLLTDP</sequence>
<dbReference type="AlphaFoldDB" id="A0A1G2G2R4"/>
<evidence type="ECO:0008006" key="3">
    <source>
        <dbReference type="Google" id="ProtNLM"/>
    </source>
</evidence>
<proteinExistence type="predicted"/>
<organism evidence="1 2">
    <name type="scientific">Candidatus Ryanbacteria bacterium RIFCSPHIGHO2_01_45_13</name>
    <dbReference type="NCBI Taxonomy" id="1802112"/>
    <lineage>
        <taxon>Bacteria</taxon>
        <taxon>Candidatus Ryaniibacteriota</taxon>
    </lineage>
</organism>
<dbReference type="EMBL" id="MHNI01000001">
    <property type="protein sequence ID" value="OGZ44098.1"/>
    <property type="molecule type" value="Genomic_DNA"/>
</dbReference>